<feature type="domain" description="ABC transporter" evidence="6">
    <location>
        <begin position="2"/>
        <end position="32"/>
    </location>
</feature>
<keyword evidence="3" id="KW-0812">Transmembrane</keyword>
<organism evidence="7 8">
    <name type="scientific">Haematococcus lacustris</name>
    <name type="common">Green alga</name>
    <name type="synonym">Haematococcus pluvialis</name>
    <dbReference type="NCBI Taxonomy" id="44745"/>
    <lineage>
        <taxon>Eukaryota</taxon>
        <taxon>Viridiplantae</taxon>
        <taxon>Chlorophyta</taxon>
        <taxon>core chlorophytes</taxon>
        <taxon>Chlorophyceae</taxon>
        <taxon>CS clade</taxon>
        <taxon>Chlamydomonadales</taxon>
        <taxon>Haematococcaceae</taxon>
        <taxon>Haematococcus</taxon>
    </lineage>
</organism>
<sequence>MKGISGGQKRRVSLGIELIKDPSVIFLDEPTSGLDSEMALSVMEGLVRLARKDRTVVCTIHQPNSDITALFDDLMLLAAGHLVY</sequence>
<evidence type="ECO:0000313" key="8">
    <source>
        <dbReference type="Proteomes" id="UP000485058"/>
    </source>
</evidence>
<accession>A0A6A0AIK9</accession>
<evidence type="ECO:0000313" key="7">
    <source>
        <dbReference type="EMBL" id="GFH32365.1"/>
    </source>
</evidence>
<evidence type="ECO:0000256" key="1">
    <source>
        <dbReference type="ARBA" id="ARBA00004141"/>
    </source>
</evidence>
<name>A0A6A0AIK9_HAELA</name>
<evidence type="ECO:0000256" key="5">
    <source>
        <dbReference type="ARBA" id="ARBA00023136"/>
    </source>
</evidence>
<keyword evidence="4" id="KW-1133">Transmembrane helix</keyword>
<dbReference type="Pfam" id="PF00005">
    <property type="entry name" value="ABC_tran"/>
    <property type="match status" value="1"/>
</dbReference>
<reference evidence="7 8" key="1">
    <citation type="submission" date="2020-02" db="EMBL/GenBank/DDBJ databases">
        <title>Draft genome sequence of Haematococcus lacustris strain NIES-144.</title>
        <authorList>
            <person name="Morimoto D."/>
            <person name="Nakagawa S."/>
            <person name="Yoshida T."/>
            <person name="Sawayama S."/>
        </authorList>
    </citation>
    <scope>NUCLEOTIDE SEQUENCE [LARGE SCALE GENOMIC DNA]</scope>
    <source>
        <strain evidence="7 8">NIES-144</strain>
    </source>
</reference>
<proteinExistence type="predicted"/>
<dbReference type="Gene3D" id="3.40.50.300">
    <property type="entry name" value="P-loop containing nucleotide triphosphate hydrolases"/>
    <property type="match status" value="1"/>
</dbReference>
<keyword evidence="5" id="KW-0472">Membrane</keyword>
<dbReference type="AlphaFoldDB" id="A0A6A0AIK9"/>
<protein>
    <recommendedName>
        <fullName evidence="6">ABC transporter domain-containing protein</fullName>
    </recommendedName>
</protein>
<gene>
    <name evidence="7" type="ORF">HaLaN_31574</name>
</gene>
<dbReference type="SUPFAM" id="SSF52540">
    <property type="entry name" value="P-loop containing nucleoside triphosphate hydrolases"/>
    <property type="match status" value="1"/>
</dbReference>
<dbReference type="InterPro" id="IPR050352">
    <property type="entry name" value="ABCG_transporters"/>
</dbReference>
<keyword evidence="8" id="KW-1185">Reference proteome</keyword>
<evidence type="ECO:0000256" key="2">
    <source>
        <dbReference type="ARBA" id="ARBA00022448"/>
    </source>
</evidence>
<feature type="non-terminal residue" evidence="7">
    <location>
        <position position="1"/>
    </location>
</feature>
<evidence type="ECO:0000256" key="4">
    <source>
        <dbReference type="ARBA" id="ARBA00022989"/>
    </source>
</evidence>
<dbReference type="InterPro" id="IPR027417">
    <property type="entry name" value="P-loop_NTPase"/>
</dbReference>
<keyword evidence="2" id="KW-0813">Transport</keyword>
<dbReference type="GO" id="GO:0016887">
    <property type="term" value="F:ATP hydrolysis activity"/>
    <property type="evidence" value="ECO:0007669"/>
    <property type="project" value="InterPro"/>
</dbReference>
<feature type="non-terminal residue" evidence="7">
    <location>
        <position position="84"/>
    </location>
</feature>
<dbReference type="GO" id="GO:0016020">
    <property type="term" value="C:membrane"/>
    <property type="evidence" value="ECO:0007669"/>
    <property type="project" value="UniProtKB-SubCell"/>
</dbReference>
<evidence type="ECO:0000259" key="6">
    <source>
        <dbReference type="Pfam" id="PF00005"/>
    </source>
</evidence>
<dbReference type="EMBL" id="BLLF01006566">
    <property type="protein sequence ID" value="GFH32365.1"/>
    <property type="molecule type" value="Genomic_DNA"/>
</dbReference>
<comment type="caution">
    <text evidence="7">The sequence shown here is derived from an EMBL/GenBank/DDBJ whole genome shotgun (WGS) entry which is preliminary data.</text>
</comment>
<dbReference type="Proteomes" id="UP000485058">
    <property type="component" value="Unassembled WGS sequence"/>
</dbReference>
<dbReference type="PANTHER" id="PTHR48041:SF139">
    <property type="entry name" value="PROTEIN SCARLET"/>
    <property type="match status" value="1"/>
</dbReference>
<evidence type="ECO:0000256" key="3">
    <source>
        <dbReference type="ARBA" id="ARBA00022692"/>
    </source>
</evidence>
<dbReference type="GO" id="GO:0042626">
    <property type="term" value="F:ATPase-coupled transmembrane transporter activity"/>
    <property type="evidence" value="ECO:0007669"/>
    <property type="project" value="TreeGrafter"/>
</dbReference>
<dbReference type="InterPro" id="IPR003439">
    <property type="entry name" value="ABC_transporter-like_ATP-bd"/>
</dbReference>
<dbReference type="PANTHER" id="PTHR48041">
    <property type="entry name" value="ABC TRANSPORTER G FAMILY MEMBER 28"/>
    <property type="match status" value="1"/>
</dbReference>
<dbReference type="GO" id="GO:0005524">
    <property type="term" value="F:ATP binding"/>
    <property type="evidence" value="ECO:0007669"/>
    <property type="project" value="InterPro"/>
</dbReference>
<comment type="subcellular location">
    <subcellularLocation>
        <location evidence="1">Membrane</location>
        <topology evidence="1">Multi-pass membrane protein</topology>
    </subcellularLocation>
</comment>